<accession>W8GFT4</accession>
<dbReference type="HOGENOM" id="CLU_629606_0_0_14"/>
<name>W8GFT4_9MOLU</name>
<evidence type="ECO:0000313" key="1">
    <source>
        <dbReference type="EMBL" id="AHK22644.1"/>
    </source>
</evidence>
<dbReference type="AlphaFoldDB" id="W8GFT4"/>
<proteinExistence type="predicted"/>
<keyword evidence="2" id="KW-1185">Reference proteome</keyword>
<reference evidence="1 2" key="1">
    <citation type="journal article" date="2014" name="Genome Biol. Evol.">
        <title>Phylogenomics of "Candidatus Hepatoplasma crinochetorum," a Lineage of Mollicutes Associated with Noninsect Arthropods.</title>
        <authorList>
            <person name="Leclercq S."/>
            <person name="Dittmer J."/>
            <person name="Bouchon D."/>
            <person name="Cordaux R."/>
        </authorList>
    </citation>
    <scope>NUCLEOTIDE SEQUENCE [LARGE SCALE GENOMIC DNA]</scope>
    <source>
        <strain evidence="1 2">Av</strain>
    </source>
</reference>
<gene>
    <name evidence="1" type="ORF">X271_00544</name>
</gene>
<protein>
    <submittedName>
        <fullName evidence="1">Uncharacterized protein</fullName>
    </submittedName>
</protein>
<dbReference type="STRING" id="1427984.X271_00544"/>
<sequence length="435" mass="51745">MTFLTQENLIVINEEIRYKYDLEIPPVFLYGNSDIKAFINLGELLSNEFDFDNKELKKLNAKKYFKISIEELINSPENKSEPKDWGFGYSKESKNGKASGSERSKKIKQFFLEKLNAKENLEDNSLIKLEKIINPEKLSGIGEDLITDFVLITKEKEIKEFTKIIFNKIEKEKGLKENLIIKSLQENYKINNNTNIDAFPFLIPINIVDEFIGSLGKEFEKSIFKKFINKNDIHFDYKEDEKEAFKTNFRSSFSEKRNEWLNFKKIKASEEFLKLKNEIKQINFDKNFNFLLEKKNWEINLFLSNREVLRKNNLNRNVLILKKENGEIIIKKYFIRNEEIFLFNSNLNIENLAIKEFKREIFKSSKYSNFPINIVITRQKFNEKNELKNVSIMYLNTRQIIRKNNIKNEDSYIKKTIKNKDNYRKKFSKSIINGS</sequence>
<dbReference type="RefSeq" id="WP_025208932.1">
    <property type="nucleotide sequence ID" value="NZ_CP006932.1"/>
</dbReference>
<dbReference type="EMBL" id="CP006932">
    <property type="protein sequence ID" value="AHK22644.1"/>
    <property type="molecule type" value="Genomic_DNA"/>
</dbReference>
<organism evidence="1 2">
    <name type="scientific">Candidatus Hepatoplasma crinochetorum Av</name>
    <dbReference type="NCBI Taxonomy" id="1427984"/>
    <lineage>
        <taxon>Bacteria</taxon>
        <taxon>Bacillati</taxon>
        <taxon>Mycoplasmatota</taxon>
        <taxon>Mollicutes</taxon>
        <taxon>Candidatus Hepatoplasmataceae</taxon>
        <taxon>Candidatus Hepatoplasma</taxon>
    </lineage>
</organism>
<evidence type="ECO:0000313" key="2">
    <source>
        <dbReference type="Proteomes" id="UP000019450"/>
    </source>
</evidence>
<dbReference type="Proteomes" id="UP000019450">
    <property type="component" value="Chromosome"/>
</dbReference>
<dbReference type="KEGG" id="hcr:X271_00544"/>